<keyword evidence="2 4" id="KW-0238">DNA-binding</keyword>
<dbReference type="GO" id="GO:0006310">
    <property type="term" value="P:DNA recombination"/>
    <property type="evidence" value="ECO:0007669"/>
    <property type="project" value="UniProtKB-KW"/>
</dbReference>
<dbReference type="GO" id="GO:0003677">
    <property type="term" value="F:DNA binding"/>
    <property type="evidence" value="ECO:0007669"/>
    <property type="project" value="UniProtKB-UniRule"/>
</dbReference>
<evidence type="ECO:0000259" key="5">
    <source>
        <dbReference type="PROSITE" id="PS51898"/>
    </source>
</evidence>
<dbReference type="InterPro" id="IPR011010">
    <property type="entry name" value="DNA_brk_join_enz"/>
</dbReference>
<evidence type="ECO:0000256" key="4">
    <source>
        <dbReference type="PROSITE-ProRule" id="PRU01248"/>
    </source>
</evidence>
<protein>
    <submittedName>
        <fullName evidence="7">Site-specific integrase</fullName>
    </submittedName>
</protein>
<evidence type="ECO:0000256" key="2">
    <source>
        <dbReference type="ARBA" id="ARBA00023125"/>
    </source>
</evidence>
<dbReference type="CDD" id="cd00796">
    <property type="entry name" value="INT_Rci_Hp1_C"/>
    <property type="match status" value="1"/>
</dbReference>
<comment type="caution">
    <text evidence="7">The sequence shown here is derived from an EMBL/GenBank/DDBJ whole genome shotgun (WGS) entry which is preliminary data.</text>
</comment>
<evidence type="ECO:0000313" key="8">
    <source>
        <dbReference type="Proteomes" id="UP001155240"/>
    </source>
</evidence>
<dbReference type="GO" id="GO:0015074">
    <property type="term" value="P:DNA integration"/>
    <property type="evidence" value="ECO:0007669"/>
    <property type="project" value="InterPro"/>
</dbReference>
<evidence type="ECO:0000256" key="3">
    <source>
        <dbReference type="ARBA" id="ARBA00023172"/>
    </source>
</evidence>
<dbReference type="PROSITE" id="PS51898">
    <property type="entry name" value="TYR_RECOMBINASE"/>
    <property type="match status" value="1"/>
</dbReference>
<dbReference type="InterPro" id="IPR050090">
    <property type="entry name" value="Tyrosine_recombinase_XerCD"/>
</dbReference>
<keyword evidence="3" id="KW-0233">DNA recombination</keyword>
<feature type="domain" description="Core-binding (CB)" evidence="6">
    <location>
        <begin position="64"/>
        <end position="150"/>
    </location>
</feature>
<dbReference type="InterPro" id="IPR010998">
    <property type="entry name" value="Integrase_recombinase_N"/>
</dbReference>
<proteinExistence type="inferred from homology"/>
<evidence type="ECO:0000259" key="6">
    <source>
        <dbReference type="PROSITE" id="PS51900"/>
    </source>
</evidence>
<dbReference type="RefSeq" id="WP_251943596.1">
    <property type="nucleotide sequence ID" value="NZ_JAMRYM010000005.1"/>
</dbReference>
<comment type="similarity">
    <text evidence="1">Belongs to the 'phage' integrase family.</text>
</comment>
<dbReference type="Proteomes" id="UP001155240">
    <property type="component" value="Unassembled WGS sequence"/>
</dbReference>
<dbReference type="Gene3D" id="1.10.443.10">
    <property type="entry name" value="Intergrase catalytic core"/>
    <property type="match status" value="1"/>
</dbReference>
<dbReference type="InterPro" id="IPR044068">
    <property type="entry name" value="CB"/>
</dbReference>
<dbReference type="EMBL" id="JAMRYM010000005">
    <property type="protein sequence ID" value="MCM6761420.1"/>
    <property type="molecule type" value="Genomic_DNA"/>
</dbReference>
<dbReference type="SUPFAM" id="SSF56349">
    <property type="entry name" value="DNA breaking-rejoining enzymes"/>
    <property type="match status" value="1"/>
</dbReference>
<name>A0A9X2DUQ5_9MICO</name>
<dbReference type="AlphaFoldDB" id="A0A9X2DUQ5"/>
<organism evidence="7 8">
    <name type="scientific">Rathayibacter rubneri</name>
    <dbReference type="NCBI Taxonomy" id="2950106"/>
    <lineage>
        <taxon>Bacteria</taxon>
        <taxon>Bacillati</taxon>
        <taxon>Actinomycetota</taxon>
        <taxon>Actinomycetes</taxon>
        <taxon>Micrococcales</taxon>
        <taxon>Microbacteriaceae</taxon>
        <taxon>Rathayibacter</taxon>
    </lineage>
</organism>
<sequence>MIPKIVDGERGSMAWTETLPSGRFRGVYRTPEGKKRSAGTFDHEDRARLEASRAEEDAALPNWRDPNASSISWSKWCAAWWPTRAVEPSTLLRDESRRKKLEAKWGHRTLGSITRHDVKEWAGEMRADGLSPATVQRYLSLLSASFVGAVDAEILLSNPAARLKLPMPQNTNERYLARDEAGALLAEFVPQSIERAIVAFLLGSGLRWGEAAGARVEQLDRATSMYRVSMTWDDANNAVKDYPKGRRRRTVPVPVWVMREVEPLVDGRRTGFIFAAGDVPLDYHNFRNRVWSAATKRAGVAPFNIHACRHTYASWLIQDGIPLEEVGLLLGHVSPLTTRRYAHLIEANSTAVLASLVDPQIGTVREEHGADVGHMATHSGSRVLDLAQARSSRNGR</sequence>
<feature type="domain" description="Tyr recombinase" evidence="5">
    <location>
        <begin position="171"/>
        <end position="354"/>
    </location>
</feature>
<dbReference type="InterPro" id="IPR013762">
    <property type="entry name" value="Integrase-like_cat_sf"/>
</dbReference>
<accession>A0A9X2DUQ5</accession>
<evidence type="ECO:0000256" key="1">
    <source>
        <dbReference type="ARBA" id="ARBA00008857"/>
    </source>
</evidence>
<reference evidence="7" key="1">
    <citation type="submission" date="2022-06" db="EMBL/GenBank/DDBJ databases">
        <title>Whole genome shotgun sequencing (WGS) of Rathayibacter sp. ZW T2_19, isolated from stored onions (Allium cepa).</title>
        <authorList>
            <person name="Stoll D.A."/>
            <person name="Huch M."/>
        </authorList>
    </citation>
    <scope>NUCLEOTIDE SEQUENCE</scope>
    <source>
        <strain evidence="7">ZW T2_19</strain>
    </source>
</reference>
<dbReference type="InterPro" id="IPR002104">
    <property type="entry name" value="Integrase_catalytic"/>
</dbReference>
<dbReference type="PANTHER" id="PTHR30349">
    <property type="entry name" value="PHAGE INTEGRASE-RELATED"/>
    <property type="match status" value="1"/>
</dbReference>
<dbReference type="PANTHER" id="PTHR30349:SF64">
    <property type="entry name" value="PROPHAGE INTEGRASE INTD-RELATED"/>
    <property type="match status" value="1"/>
</dbReference>
<evidence type="ECO:0000313" key="7">
    <source>
        <dbReference type="EMBL" id="MCM6761420.1"/>
    </source>
</evidence>
<dbReference type="Pfam" id="PF00589">
    <property type="entry name" value="Phage_integrase"/>
    <property type="match status" value="1"/>
</dbReference>
<keyword evidence="8" id="KW-1185">Reference proteome</keyword>
<gene>
    <name evidence="7" type="ORF">NB037_03225</name>
</gene>
<dbReference type="Gene3D" id="1.10.150.130">
    <property type="match status" value="1"/>
</dbReference>
<dbReference type="PROSITE" id="PS51900">
    <property type="entry name" value="CB"/>
    <property type="match status" value="1"/>
</dbReference>